<organism evidence="2 4">
    <name type="scientific">Legionella moravica</name>
    <dbReference type="NCBI Taxonomy" id="39962"/>
    <lineage>
        <taxon>Bacteria</taxon>
        <taxon>Pseudomonadati</taxon>
        <taxon>Pseudomonadota</taxon>
        <taxon>Gammaproteobacteria</taxon>
        <taxon>Legionellales</taxon>
        <taxon>Legionellaceae</taxon>
        <taxon>Legionella</taxon>
    </lineage>
</organism>
<evidence type="ECO:0000313" key="2">
    <source>
        <dbReference type="EMBL" id="STY27552.1"/>
    </source>
</evidence>
<dbReference type="STRING" id="39962.Lmor_0012"/>
<dbReference type="Proteomes" id="UP000054985">
    <property type="component" value="Unassembled WGS sequence"/>
</dbReference>
<dbReference type="Proteomes" id="UP000254040">
    <property type="component" value="Unassembled WGS sequence"/>
</dbReference>
<dbReference type="CDD" id="cd16387">
    <property type="entry name" value="ParB_N_Srx"/>
    <property type="match status" value="1"/>
</dbReference>
<protein>
    <submittedName>
        <fullName evidence="1 2">Chromosome partitioning protein ParB</fullName>
    </submittedName>
</protein>
<dbReference type="EMBL" id="LNYN01000001">
    <property type="protein sequence ID" value="KTD39646.1"/>
    <property type="molecule type" value="Genomic_DNA"/>
</dbReference>
<reference evidence="2 4" key="2">
    <citation type="submission" date="2018-06" db="EMBL/GenBank/DDBJ databases">
        <authorList>
            <consortium name="Pathogen Informatics"/>
            <person name="Doyle S."/>
        </authorList>
    </citation>
    <scope>NUCLEOTIDE SEQUENCE [LARGE SCALE GENOMIC DNA]</scope>
    <source>
        <strain evidence="2 4">NCTC12239</strain>
    </source>
</reference>
<accession>A0A378LNY7</accession>
<dbReference type="InterPro" id="IPR036086">
    <property type="entry name" value="ParB/Sulfiredoxin_sf"/>
</dbReference>
<dbReference type="Gene3D" id="3.90.1530.10">
    <property type="entry name" value="Conserved hypothetical protein from pyrococcus furiosus pfu- 392566-001, ParB domain"/>
    <property type="match status" value="1"/>
</dbReference>
<gene>
    <name evidence="1" type="ORF">Lmor_0012</name>
    <name evidence="2" type="ORF">NCTC12239_03230</name>
</gene>
<evidence type="ECO:0000313" key="3">
    <source>
        <dbReference type="Proteomes" id="UP000054985"/>
    </source>
</evidence>
<evidence type="ECO:0000313" key="4">
    <source>
        <dbReference type="Proteomes" id="UP000254040"/>
    </source>
</evidence>
<dbReference type="OrthoDB" id="5632585at2"/>
<dbReference type="EMBL" id="UGOG01000002">
    <property type="protein sequence ID" value="STY27552.1"/>
    <property type="molecule type" value="Genomic_DNA"/>
</dbReference>
<keyword evidence="3" id="KW-1185">Reference proteome</keyword>
<dbReference type="SUPFAM" id="SSF110849">
    <property type="entry name" value="ParB/Sulfiredoxin"/>
    <property type="match status" value="1"/>
</dbReference>
<dbReference type="AlphaFoldDB" id="A0A378LNY7"/>
<proteinExistence type="predicted"/>
<name>A0A378LNY7_9GAMM</name>
<reference evidence="1 3" key="1">
    <citation type="submission" date="2015-11" db="EMBL/GenBank/DDBJ databases">
        <title>Genomic analysis of 38 Legionella species identifies large and diverse effector repertoires.</title>
        <authorList>
            <person name="Burstein D."/>
            <person name="Amaro F."/>
            <person name="Zusman T."/>
            <person name="Lifshitz Z."/>
            <person name="Cohen O."/>
            <person name="Gilbert J.A."/>
            <person name="Pupko T."/>
            <person name="Shuman H.A."/>
            <person name="Segal G."/>
        </authorList>
    </citation>
    <scope>NUCLEOTIDE SEQUENCE [LARGE SCALE GENOMIC DNA]</scope>
    <source>
        <strain evidence="1 3">ATCC 43877</strain>
    </source>
</reference>
<dbReference type="RefSeq" id="WP_028383842.1">
    <property type="nucleotide sequence ID" value="NZ_CAAAJG010000015.1"/>
</dbReference>
<sequence>MSMIFENSTIERTETIIKKPSSSNGDVTRSLNFGNVSKQVSFNDGNDEGYYKVRPKALKPSAHNPRPDWVIDDAWLVKHVGIDMEDIFESNMNLNCLVKINEEEVDGKLIESIIFPQFEELLNSPNITQKKEFDFLVNLAKSIRETGQIQPIEIESDSENNTLVVLEGHLRRLACILGRIPYIKAIRNEGLHNLSRRDKIGRQITENSLRTNISVLGNFKLASEEIKENPKITVRDLSTRLKIQKDLASTLIKLILYPDKYHSSIYSALESGHLSANNLIKVASYNRQDRQELFIYKLLEKNIELPVQMKKPIPRGTDGRKRSVASMQIKTIDNCVKAGNKLLSCIPELKDYSTISEVKTVDDMVSLLKSLEEFLLGKSTEEK</sequence>
<evidence type="ECO:0000313" key="1">
    <source>
        <dbReference type="EMBL" id="KTD39646.1"/>
    </source>
</evidence>